<comment type="caution">
    <text evidence="3">The sequence shown here is derived from an EMBL/GenBank/DDBJ whole genome shotgun (WGS) entry which is preliminary data.</text>
</comment>
<organism evidence="3 4">
    <name type="scientific">Dictyobacter formicarum</name>
    <dbReference type="NCBI Taxonomy" id="2778368"/>
    <lineage>
        <taxon>Bacteria</taxon>
        <taxon>Bacillati</taxon>
        <taxon>Chloroflexota</taxon>
        <taxon>Ktedonobacteria</taxon>
        <taxon>Ktedonobacterales</taxon>
        <taxon>Dictyobacteraceae</taxon>
        <taxon>Dictyobacter</taxon>
    </lineage>
</organism>
<dbReference type="Gene3D" id="1.10.1780.10">
    <property type="entry name" value="Clp, N-terminal domain"/>
    <property type="match status" value="1"/>
</dbReference>
<dbReference type="EMBL" id="BNJJ01000010">
    <property type="protein sequence ID" value="GHO85887.1"/>
    <property type="molecule type" value="Genomic_DNA"/>
</dbReference>
<keyword evidence="4" id="KW-1185">Reference proteome</keyword>
<dbReference type="InterPro" id="IPR036628">
    <property type="entry name" value="Clp_N_dom_sf"/>
</dbReference>
<sequence>MTVYRVSFSIAQLFKQLIAHRGHHHHSLDEYGQDRFKRFTRRARTVLSLAQEEAQRARQRSIATGHLLLGLLREGDGVAALVLASFDVDLQRARQVVEERSGHGEKPIIGEIGLTPDAKHVIGLAVAEAQQLNHAYLGTEHLLLGTLNEPEGIAILERLGLNPQEVRARILSKIAP</sequence>
<dbReference type="RefSeq" id="WP_201363521.1">
    <property type="nucleotide sequence ID" value="NZ_BNJJ01000010.1"/>
</dbReference>
<evidence type="ECO:0000313" key="4">
    <source>
        <dbReference type="Proteomes" id="UP000635565"/>
    </source>
</evidence>
<dbReference type="PANTHER" id="PTHR47016">
    <property type="entry name" value="ATP-DEPENDENT CLP PROTEASE ATP-BINDING SUBUNIT CLPT1, CHLOROPLASTIC"/>
    <property type="match status" value="1"/>
</dbReference>
<accession>A0ABQ3VI77</accession>
<evidence type="ECO:0000259" key="2">
    <source>
        <dbReference type="PROSITE" id="PS51903"/>
    </source>
</evidence>
<gene>
    <name evidence="3" type="ORF">KSZ_38930</name>
</gene>
<dbReference type="Pfam" id="PF02861">
    <property type="entry name" value="Clp_N"/>
    <property type="match status" value="1"/>
</dbReference>
<dbReference type="InterPro" id="IPR004176">
    <property type="entry name" value="Clp_R_N"/>
</dbReference>
<dbReference type="SUPFAM" id="SSF81923">
    <property type="entry name" value="Double Clp-N motif"/>
    <property type="match status" value="1"/>
</dbReference>
<dbReference type="Proteomes" id="UP000635565">
    <property type="component" value="Unassembled WGS sequence"/>
</dbReference>
<evidence type="ECO:0000313" key="3">
    <source>
        <dbReference type="EMBL" id="GHO85887.1"/>
    </source>
</evidence>
<reference evidence="3 4" key="1">
    <citation type="journal article" date="2021" name="Int. J. Syst. Evol. Microbiol.">
        <title>Reticulibacter mediterranei gen. nov., sp. nov., within the new family Reticulibacteraceae fam. nov., and Ktedonospora formicarum gen. nov., sp. nov., Ktedonobacter robiniae sp. nov., Dictyobacter formicarum sp. nov. and Dictyobacter arantiisoli sp. nov., belonging to the class Ktedonobacteria.</title>
        <authorList>
            <person name="Yabe S."/>
            <person name="Zheng Y."/>
            <person name="Wang C.M."/>
            <person name="Sakai Y."/>
            <person name="Abe K."/>
            <person name="Yokota A."/>
            <person name="Donadio S."/>
            <person name="Cavaletti L."/>
            <person name="Monciardini P."/>
        </authorList>
    </citation>
    <scope>NUCLEOTIDE SEQUENCE [LARGE SCALE GENOMIC DNA]</scope>
    <source>
        <strain evidence="3 4">SOSP1-9</strain>
    </source>
</reference>
<dbReference type="InterPro" id="IPR044217">
    <property type="entry name" value="CLPT1/2"/>
</dbReference>
<dbReference type="PROSITE" id="PS51903">
    <property type="entry name" value="CLP_R"/>
    <property type="match status" value="1"/>
</dbReference>
<feature type="domain" description="Clp R" evidence="2">
    <location>
        <begin position="36"/>
        <end position="176"/>
    </location>
</feature>
<dbReference type="PANTHER" id="PTHR47016:SF5">
    <property type="entry name" value="CLP DOMAIN SUPERFAMILY PROTEIN"/>
    <property type="match status" value="1"/>
</dbReference>
<name>A0ABQ3VI77_9CHLR</name>
<proteinExistence type="predicted"/>
<protein>
    <recommendedName>
        <fullName evidence="2">Clp R domain-containing protein</fullName>
    </recommendedName>
</protein>
<evidence type="ECO:0000256" key="1">
    <source>
        <dbReference type="PROSITE-ProRule" id="PRU01251"/>
    </source>
</evidence>
<keyword evidence="1" id="KW-0677">Repeat</keyword>